<proteinExistence type="predicted"/>
<dbReference type="InterPro" id="IPR032815">
    <property type="entry name" value="S8_pro-domain"/>
</dbReference>
<protein>
    <recommendedName>
        <fullName evidence="2">Peptidase S8 pro-domain domain-containing protein</fullName>
    </recommendedName>
</protein>
<dbReference type="OrthoDB" id="300641at2759"/>
<dbReference type="Gene3D" id="3.30.70.850">
    <property type="entry name" value="Peptidase S8, pro-domain"/>
    <property type="match status" value="1"/>
</dbReference>
<evidence type="ECO:0000313" key="4">
    <source>
        <dbReference type="Proteomes" id="UP000295192"/>
    </source>
</evidence>
<organism evidence="3 4">
    <name type="scientific">Drosophila navojoa</name>
    <name type="common">Fruit fly</name>
    <dbReference type="NCBI Taxonomy" id="7232"/>
    <lineage>
        <taxon>Eukaryota</taxon>
        <taxon>Metazoa</taxon>
        <taxon>Ecdysozoa</taxon>
        <taxon>Arthropoda</taxon>
        <taxon>Hexapoda</taxon>
        <taxon>Insecta</taxon>
        <taxon>Pterygota</taxon>
        <taxon>Neoptera</taxon>
        <taxon>Endopterygota</taxon>
        <taxon>Diptera</taxon>
        <taxon>Brachycera</taxon>
        <taxon>Muscomorpha</taxon>
        <taxon>Ephydroidea</taxon>
        <taxon>Drosophilidae</taxon>
        <taxon>Drosophila</taxon>
    </lineage>
</organism>
<dbReference type="InterPro" id="IPR038466">
    <property type="entry name" value="S8_pro-domain_sf"/>
</dbReference>
<evidence type="ECO:0000313" key="3">
    <source>
        <dbReference type="EMBL" id="TDG48844.1"/>
    </source>
</evidence>
<comment type="caution">
    <text evidence="3">The sequence shown here is derived from an EMBL/GenBank/DDBJ whole genome shotgun (WGS) entry which is preliminary data.</text>
</comment>
<feature type="compositionally biased region" description="Gly residues" evidence="1">
    <location>
        <begin position="27"/>
        <end position="39"/>
    </location>
</feature>
<dbReference type="AlphaFoldDB" id="A0A484BJK7"/>
<feature type="domain" description="Peptidase S8 pro-domain" evidence="2">
    <location>
        <begin position="60"/>
        <end position="87"/>
    </location>
</feature>
<sequence length="88" mass="8761">MEPGHAQSPLLSPYVLDYENAAVSSGAGSGADSGSGSDSGAGSARNVREVGGNGGHYTHTWAVHIPNGDNGIADAVAKEHGFVNLGKT</sequence>
<dbReference type="SUPFAM" id="SSF54897">
    <property type="entry name" value="Protease propeptides/inhibitors"/>
    <property type="match status" value="1"/>
</dbReference>
<dbReference type="EMBL" id="LSRL02000029">
    <property type="protein sequence ID" value="TDG48844.1"/>
    <property type="molecule type" value="Genomic_DNA"/>
</dbReference>
<name>A0A484BJK7_DRONA</name>
<dbReference type="Proteomes" id="UP000295192">
    <property type="component" value="Unassembled WGS sequence"/>
</dbReference>
<keyword evidence="4" id="KW-1185">Reference proteome</keyword>
<reference evidence="3 4" key="1">
    <citation type="journal article" date="2019" name="J. Hered.">
        <title>An Improved Genome Assembly for Drosophila navojoa, the Basal Species in the mojavensis Cluster.</title>
        <authorList>
            <person name="Vanderlinde T."/>
            <person name="Dupim E.G."/>
            <person name="Nazario-Yepiz N.O."/>
            <person name="Carvalho A.B."/>
        </authorList>
    </citation>
    <scope>NUCLEOTIDE SEQUENCE [LARGE SCALE GENOMIC DNA]</scope>
    <source>
        <strain evidence="3">Navoj_Jal97</strain>
        <tissue evidence="3">Whole organism</tissue>
    </source>
</reference>
<evidence type="ECO:0000259" key="2">
    <source>
        <dbReference type="Pfam" id="PF16470"/>
    </source>
</evidence>
<dbReference type="STRING" id="7232.A0A484BJK7"/>
<accession>A0A484BJK7</accession>
<dbReference type="Pfam" id="PF16470">
    <property type="entry name" value="S8_pro-domain"/>
    <property type="match status" value="1"/>
</dbReference>
<evidence type="ECO:0000256" key="1">
    <source>
        <dbReference type="SAM" id="MobiDB-lite"/>
    </source>
</evidence>
<gene>
    <name evidence="3" type="ORF">AWZ03_004747</name>
</gene>
<feature type="region of interest" description="Disordered" evidence="1">
    <location>
        <begin position="24"/>
        <end position="54"/>
    </location>
</feature>